<feature type="transmembrane region" description="Helical" evidence="1">
    <location>
        <begin position="44"/>
        <end position="69"/>
    </location>
</feature>
<evidence type="ECO:0000313" key="4">
    <source>
        <dbReference type="Proteomes" id="UP001175271"/>
    </source>
</evidence>
<name>A0AA39MAT1_9BILA</name>
<feature type="domain" description="7TM GPCR serpentine receptor class x (Srx)" evidence="2">
    <location>
        <begin position="19"/>
        <end position="246"/>
    </location>
</feature>
<feature type="transmembrane region" description="Helical" evidence="1">
    <location>
        <begin position="173"/>
        <end position="196"/>
    </location>
</feature>
<proteinExistence type="predicted"/>
<comment type="caution">
    <text evidence="3">The sequence shown here is derived from an EMBL/GenBank/DDBJ whole genome shotgun (WGS) entry which is preliminary data.</text>
</comment>
<keyword evidence="1" id="KW-1133">Transmembrane helix</keyword>
<feature type="transmembrane region" description="Helical" evidence="1">
    <location>
        <begin position="89"/>
        <end position="110"/>
    </location>
</feature>
<protein>
    <recommendedName>
        <fullName evidence="2">7TM GPCR serpentine receptor class x (Srx) domain-containing protein</fullName>
    </recommendedName>
</protein>
<organism evidence="3 4">
    <name type="scientific">Steinernema hermaphroditum</name>
    <dbReference type="NCBI Taxonomy" id="289476"/>
    <lineage>
        <taxon>Eukaryota</taxon>
        <taxon>Metazoa</taxon>
        <taxon>Ecdysozoa</taxon>
        <taxon>Nematoda</taxon>
        <taxon>Chromadorea</taxon>
        <taxon>Rhabditida</taxon>
        <taxon>Tylenchina</taxon>
        <taxon>Panagrolaimomorpha</taxon>
        <taxon>Strongyloidoidea</taxon>
        <taxon>Steinernematidae</taxon>
        <taxon>Steinernema</taxon>
    </lineage>
</organism>
<feature type="transmembrane region" description="Helical" evidence="1">
    <location>
        <begin position="13"/>
        <end position="32"/>
    </location>
</feature>
<dbReference type="PANTHER" id="PTHR22718">
    <property type="entry name" value="SERPENTINE RECEPTOR, CLASS X"/>
    <property type="match status" value="1"/>
</dbReference>
<dbReference type="Pfam" id="PF10328">
    <property type="entry name" value="7TM_GPCR_Srx"/>
    <property type="match status" value="1"/>
</dbReference>
<keyword evidence="1" id="KW-0472">Membrane</keyword>
<keyword evidence="4" id="KW-1185">Reference proteome</keyword>
<feature type="transmembrane region" description="Helical" evidence="1">
    <location>
        <begin position="250"/>
        <end position="270"/>
    </location>
</feature>
<dbReference type="AlphaFoldDB" id="A0AA39MAT1"/>
<feature type="transmembrane region" description="Helical" evidence="1">
    <location>
        <begin position="122"/>
        <end position="143"/>
    </location>
</feature>
<dbReference type="Proteomes" id="UP001175271">
    <property type="component" value="Unassembled WGS sequence"/>
</dbReference>
<evidence type="ECO:0000313" key="3">
    <source>
        <dbReference type="EMBL" id="KAK0426800.1"/>
    </source>
</evidence>
<dbReference type="PANTHER" id="PTHR22718:SF11">
    <property type="entry name" value="7TM GPCR SERPENTINE RECEPTOR CLASS X (SRX) DOMAIN-CONTAINING PROTEIN"/>
    <property type="match status" value="1"/>
</dbReference>
<dbReference type="Gene3D" id="1.20.1070.10">
    <property type="entry name" value="Rhodopsin 7-helix transmembrane proteins"/>
    <property type="match status" value="1"/>
</dbReference>
<evidence type="ECO:0000256" key="1">
    <source>
        <dbReference type="SAM" id="Phobius"/>
    </source>
</evidence>
<accession>A0AA39MAT1</accession>
<dbReference type="InterPro" id="IPR019430">
    <property type="entry name" value="7TM_GPCR_serpentine_rcpt_Srx"/>
</dbReference>
<keyword evidence="1" id="KW-0812">Transmembrane</keyword>
<dbReference type="SUPFAM" id="SSF81321">
    <property type="entry name" value="Family A G protein-coupled receptor-like"/>
    <property type="match status" value="1"/>
</dbReference>
<gene>
    <name evidence="3" type="ORF">QR680_009906</name>
</gene>
<reference evidence="3" key="1">
    <citation type="submission" date="2023-06" db="EMBL/GenBank/DDBJ databases">
        <title>Genomic analysis of the entomopathogenic nematode Steinernema hermaphroditum.</title>
        <authorList>
            <person name="Schwarz E.M."/>
            <person name="Heppert J.K."/>
            <person name="Baniya A."/>
            <person name="Schwartz H.T."/>
            <person name="Tan C.-H."/>
            <person name="Antoshechkin I."/>
            <person name="Sternberg P.W."/>
            <person name="Goodrich-Blair H."/>
            <person name="Dillman A.R."/>
        </authorList>
    </citation>
    <scope>NUCLEOTIDE SEQUENCE</scope>
    <source>
        <strain evidence="3">PS9179</strain>
        <tissue evidence="3">Whole animal</tissue>
    </source>
</reference>
<dbReference type="EMBL" id="JAUCMV010000001">
    <property type="protein sequence ID" value="KAK0426800.1"/>
    <property type="molecule type" value="Genomic_DNA"/>
</dbReference>
<evidence type="ECO:0000259" key="2">
    <source>
        <dbReference type="Pfam" id="PF10328"/>
    </source>
</evidence>
<sequence length="304" mass="34184">MVSDVERLVLGCLYLAISVSFIAIQAFSLYIIASRKEFRQQTAYIIMFHAGLFDCTILISGLNASAMTLTNSKFIVAIEQFFAGVQDSSWMTTIVIDLLLALNRLDVVTVSLNVPTATKERVAIWLIAFVWLYWVALVVLHLIPDNGVRFSLDNLFFGFTKGPISSLIEGIELYTTGPIVCCVLIIYIVIGISMLVKRRKYAKDNLHIKSDRHEIRILTQAVIMFSSVFAIVLTWHLGDYFLPSSVWSGRGVYISYLLRAGLTPFMSLLFNRRFRQAALGILQRQEETSIAALKRTSVHGTTAR</sequence>
<feature type="transmembrane region" description="Helical" evidence="1">
    <location>
        <begin position="217"/>
        <end position="238"/>
    </location>
</feature>